<evidence type="ECO:0000256" key="7">
    <source>
        <dbReference type="ARBA" id="ARBA00022737"/>
    </source>
</evidence>
<dbReference type="InterPro" id="IPR008930">
    <property type="entry name" value="Terpenoid_cyclase/PrenylTrfase"/>
</dbReference>
<name>A0A7S3V3Y4_9STRA</name>
<comment type="cofactor">
    <cofactor evidence="9">
        <name>Zn(2+)</name>
        <dbReference type="ChEBI" id="CHEBI:29105"/>
    </cofactor>
    <text evidence="9">Binds 1 zinc ion per subunit.</text>
</comment>
<reference evidence="11" key="1">
    <citation type="submission" date="2021-01" db="EMBL/GenBank/DDBJ databases">
        <authorList>
            <person name="Corre E."/>
            <person name="Pelletier E."/>
            <person name="Niang G."/>
            <person name="Scheremetjew M."/>
            <person name="Finn R."/>
            <person name="Kale V."/>
            <person name="Holt S."/>
            <person name="Cochrane G."/>
            <person name="Meng A."/>
            <person name="Brown T."/>
            <person name="Cohen L."/>
        </authorList>
    </citation>
    <scope>NUCLEOTIDE SEQUENCE</scope>
    <source>
        <strain evidence="11">MM31A-1</strain>
    </source>
</reference>
<organism evidence="11">
    <name type="scientific">Chaetoceros debilis</name>
    <dbReference type="NCBI Taxonomy" id="122233"/>
    <lineage>
        <taxon>Eukaryota</taxon>
        <taxon>Sar</taxon>
        <taxon>Stramenopiles</taxon>
        <taxon>Ochrophyta</taxon>
        <taxon>Bacillariophyta</taxon>
        <taxon>Coscinodiscophyceae</taxon>
        <taxon>Chaetocerotophycidae</taxon>
        <taxon>Chaetocerotales</taxon>
        <taxon>Chaetocerotaceae</taxon>
        <taxon>Chaetoceros</taxon>
    </lineage>
</organism>
<keyword evidence="6 9" id="KW-0479">Metal-binding</keyword>
<evidence type="ECO:0000256" key="5">
    <source>
        <dbReference type="ARBA" id="ARBA00022679"/>
    </source>
</evidence>
<feature type="domain" description="Prenyltransferase alpha-alpha toroid" evidence="10">
    <location>
        <begin position="62"/>
        <end position="473"/>
    </location>
</feature>
<dbReference type="EMBL" id="HBIO01000622">
    <property type="protein sequence ID" value="CAE0455615.1"/>
    <property type="molecule type" value="Transcribed_RNA"/>
</dbReference>
<dbReference type="InterPro" id="IPR045089">
    <property type="entry name" value="PGGT1B-like"/>
</dbReference>
<dbReference type="PANTHER" id="PTHR11774:SF6">
    <property type="entry name" value="PROTEIN FARNESYLTRANSFERASE SUBUNIT BETA"/>
    <property type="match status" value="1"/>
</dbReference>
<evidence type="ECO:0000256" key="4">
    <source>
        <dbReference type="ARBA" id="ARBA00022602"/>
    </source>
</evidence>
<dbReference type="PANTHER" id="PTHR11774">
    <property type="entry name" value="GERANYLGERANYL TRANSFERASE TYPE BETA SUBUNIT"/>
    <property type="match status" value="1"/>
</dbReference>
<dbReference type="AlphaFoldDB" id="A0A7S3V3Y4"/>
<protein>
    <recommendedName>
        <fullName evidence="3 9">Protein farnesyltransferase subunit beta</fullName>
        <shortName evidence="9">FTase-beta</shortName>
        <ecNumber evidence="2 9">2.5.1.58</ecNumber>
    </recommendedName>
</protein>
<dbReference type="GO" id="GO:0005965">
    <property type="term" value="C:protein farnesyltransferase complex"/>
    <property type="evidence" value="ECO:0007669"/>
    <property type="project" value="UniProtKB-UniRule"/>
</dbReference>
<comment type="subunit">
    <text evidence="9">Heterodimer of an alpha and a beta subunit.</text>
</comment>
<comment type="function">
    <text evidence="9">Catalyzes the transfer of a farnesyl moiety from farnesyl diphosphate to a cysteine at the fourth position from the C-terminus of several proteins. The beta subunit is responsible for peptide-binding.</text>
</comment>
<dbReference type="GO" id="GO:0008270">
    <property type="term" value="F:zinc ion binding"/>
    <property type="evidence" value="ECO:0007669"/>
    <property type="project" value="UniProtKB-UniRule"/>
</dbReference>
<keyword evidence="8 9" id="KW-0862">Zinc</keyword>
<evidence type="ECO:0000256" key="3">
    <source>
        <dbReference type="ARBA" id="ARBA00015798"/>
    </source>
</evidence>
<evidence type="ECO:0000256" key="1">
    <source>
        <dbReference type="ARBA" id="ARBA00010497"/>
    </source>
</evidence>
<sequence>MLGSKENKSRHVLTTRTTVLQSSTEDECSPFFTSIKSMTKSQRDDLARLGLIRNETSVNILLLRRKHGAYLRRALRLKDTQQLPGSYISLDSSKPWIIYWTLNGLDLLDDLPDEDTLIGIVHTLRACWTYVKREVVDIEDENRAGGFGGGVNQLPHCATTYASVNALSIIAGCDADIYPTATRLALHLLKEKRKALLKWFITLRYKDSMFSRERGNAKKACGYRMHHDGEVDVRATYCICSTASLLGFTDEISDGMMEHIIDCQTFEGGFGGEPFAEAHGGYTFCALGALHILLKAKRLANLEQSGVDLVALEGWLVRRQMSHEGGFNGRCNKLVDGCYTMWVGGAIAILGLNGTDKQFDSGVYSNETDQCGVVRTRDDLIRRDIGHDSEGGLLFDQKLLQRYVFLCAQDVNGGLRDKPSKPRDFYHSCYNLSGLSVSQHIFTSGHNDTGNIVTMYEEEETNVLAPIHPVYSIRVERVRYMVGLFHVDVTH</sequence>
<dbReference type="CDD" id="cd02893">
    <property type="entry name" value="FTase"/>
    <property type="match status" value="1"/>
</dbReference>
<dbReference type="SUPFAM" id="SSF48239">
    <property type="entry name" value="Terpenoid cyclases/Protein prenyltransferases"/>
    <property type="match status" value="1"/>
</dbReference>
<keyword evidence="4 9" id="KW-0637">Prenyltransferase</keyword>
<proteinExistence type="inferred from homology"/>
<accession>A0A7S3V3Y4</accession>
<evidence type="ECO:0000313" key="11">
    <source>
        <dbReference type="EMBL" id="CAE0455615.1"/>
    </source>
</evidence>
<evidence type="ECO:0000256" key="2">
    <source>
        <dbReference type="ARBA" id="ARBA00012702"/>
    </source>
</evidence>
<dbReference type="Gene3D" id="1.50.10.20">
    <property type="match status" value="1"/>
</dbReference>
<dbReference type="InterPro" id="IPR026872">
    <property type="entry name" value="FTB"/>
</dbReference>
<dbReference type="Pfam" id="PF00432">
    <property type="entry name" value="Prenyltrans"/>
    <property type="match status" value="1"/>
</dbReference>
<comment type="catalytic activity">
    <reaction evidence="9">
        <text>L-cysteinyl-[protein] + (2E,6E)-farnesyl diphosphate = S-(2E,6E)-farnesyl-L-cysteinyl-[protein] + diphosphate</text>
        <dbReference type="Rhea" id="RHEA:13345"/>
        <dbReference type="Rhea" id="RHEA-COMP:10131"/>
        <dbReference type="Rhea" id="RHEA-COMP:11535"/>
        <dbReference type="ChEBI" id="CHEBI:29950"/>
        <dbReference type="ChEBI" id="CHEBI:33019"/>
        <dbReference type="ChEBI" id="CHEBI:86019"/>
        <dbReference type="ChEBI" id="CHEBI:175763"/>
    </reaction>
</comment>
<keyword evidence="5 9" id="KW-0808">Transferase</keyword>
<evidence type="ECO:0000256" key="9">
    <source>
        <dbReference type="RuleBase" id="RU365056"/>
    </source>
</evidence>
<dbReference type="InterPro" id="IPR001330">
    <property type="entry name" value="Prenyltrans"/>
</dbReference>
<evidence type="ECO:0000259" key="10">
    <source>
        <dbReference type="Pfam" id="PF00432"/>
    </source>
</evidence>
<keyword evidence="7" id="KW-0677">Repeat</keyword>
<comment type="similarity">
    <text evidence="1 9">Belongs to the protein prenyltransferase subunit beta family.</text>
</comment>
<gene>
    <name evidence="11" type="ORF">CDEB00056_LOCUS456</name>
</gene>
<dbReference type="GO" id="GO:0004660">
    <property type="term" value="F:protein farnesyltransferase activity"/>
    <property type="evidence" value="ECO:0007669"/>
    <property type="project" value="UniProtKB-UniRule"/>
</dbReference>
<dbReference type="GO" id="GO:0097354">
    <property type="term" value="P:prenylation"/>
    <property type="evidence" value="ECO:0007669"/>
    <property type="project" value="UniProtKB-UniRule"/>
</dbReference>
<dbReference type="EC" id="2.5.1.58" evidence="2 9"/>
<evidence type="ECO:0000256" key="6">
    <source>
        <dbReference type="ARBA" id="ARBA00022723"/>
    </source>
</evidence>
<evidence type="ECO:0000256" key="8">
    <source>
        <dbReference type="ARBA" id="ARBA00022833"/>
    </source>
</evidence>